<keyword evidence="1" id="KW-1133">Transmembrane helix</keyword>
<accession>A0A250KJP4</accession>
<gene>
    <name evidence="2" type="ORF">PMEL_200362</name>
</gene>
<dbReference type="RefSeq" id="WP_120174956.1">
    <property type="nucleotide sequence ID" value="NZ_AP018050.1"/>
</dbReference>
<evidence type="ECO:0000313" key="2">
    <source>
        <dbReference type="EMBL" id="BBA29836.1"/>
    </source>
</evidence>
<name>A0A250KJP4_9BACT</name>
<dbReference type="OrthoDB" id="1351085at2"/>
<feature type="transmembrane region" description="Helical" evidence="1">
    <location>
        <begin position="48"/>
        <end position="71"/>
    </location>
</feature>
<evidence type="ECO:0000256" key="1">
    <source>
        <dbReference type="SAM" id="Phobius"/>
    </source>
</evidence>
<evidence type="ECO:0000313" key="3">
    <source>
        <dbReference type="Proteomes" id="UP000267517"/>
    </source>
</evidence>
<reference evidence="2 3" key="1">
    <citation type="submission" date="2017-05" db="EMBL/GenBank/DDBJ databases">
        <title>whole genome sequence of Prevotella melaninogenica GAI 07411.</title>
        <authorList>
            <person name="Kondo Y."/>
            <person name="Hoshino T."/>
        </authorList>
    </citation>
    <scope>NUCLEOTIDE SEQUENCE [LARGE SCALE GENOMIC DNA]</scope>
    <source>
        <strain evidence="2 3">GAI 07411</strain>
    </source>
</reference>
<organism evidence="2 3">
    <name type="scientific">Prevotella melaninogenica</name>
    <dbReference type="NCBI Taxonomy" id="28132"/>
    <lineage>
        <taxon>Bacteria</taxon>
        <taxon>Pseudomonadati</taxon>
        <taxon>Bacteroidota</taxon>
        <taxon>Bacteroidia</taxon>
        <taxon>Bacteroidales</taxon>
        <taxon>Prevotellaceae</taxon>
        <taxon>Prevotella</taxon>
    </lineage>
</organism>
<protein>
    <submittedName>
        <fullName evidence="2">Uncharacterized protein</fullName>
    </submittedName>
</protein>
<keyword evidence="1" id="KW-0472">Membrane</keyword>
<dbReference type="EMBL" id="AP018050">
    <property type="protein sequence ID" value="BBA29836.1"/>
    <property type="molecule type" value="Genomic_DNA"/>
</dbReference>
<sequence>MSIKSFFSWRSLKFGSPWICLIVGIFAYVIGFFVLFPNTLVRELVIKVADVLIIGVVVGFLTNAAQFLGIFKKDLQDIIYAKDFVNKRNDLPELWDSISKEMFKYKFPNIHKQFLQVMKGYFPTNEVSYYDDYNAHTTVSWVDKEKGLIKVENMIHFDLICDSKEKFTYPMKSWLHAGQGNTPTSKISDIQVNGKSFEMTDSKPELDNKTGKLCQEFNLFLCGDTCYSITYKREEQYNIHDDYYLGFRSLYILN</sequence>
<proteinExistence type="predicted"/>
<feature type="transmembrane region" description="Helical" evidence="1">
    <location>
        <begin position="12"/>
        <end position="36"/>
    </location>
</feature>
<dbReference type="AlphaFoldDB" id="A0A250KJP4"/>
<dbReference type="Proteomes" id="UP000267517">
    <property type="component" value="Chromosome II"/>
</dbReference>
<keyword evidence="1" id="KW-0812">Transmembrane</keyword>